<organism evidence="4 5">
    <name type="scientific">Aplysia californica</name>
    <name type="common">California sea hare</name>
    <dbReference type="NCBI Taxonomy" id="6500"/>
    <lineage>
        <taxon>Eukaryota</taxon>
        <taxon>Metazoa</taxon>
        <taxon>Spiralia</taxon>
        <taxon>Lophotrochozoa</taxon>
        <taxon>Mollusca</taxon>
        <taxon>Gastropoda</taxon>
        <taxon>Heterobranchia</taxon>
        <taxon>Euthyneura</taxon>
        <taxon>Tectipleura</taxon>
        <taxon>Aplysiida</taxon>
        <taxon>Aplysioidea</taxon>
        <taxon>Aplysiidae</taxon>
        <taxon>Aplysia</taxon>
    </lineage>
</organism>
<proteinExistence type="predicted"/>
<evidence type="ECO:0000256" key="3">
    <source>
        <dbReference type="PROSITE-ProRule" id="PRU00023"/>
    </source>
</evidence>
<protein>
    <submittedName>
        <fullName evidence="5">Protein fem-1 homolog B</fullName>
    </submittedName>
</protein>
<reference evidence="5" key="1">
    <citation type="submission" date="2025-08" db="UniProtKB">
        <authorList>
            <consortium name="RefSeq"/>
        </authorList>
    </citation>
    <scope>IDENTIFICATION</scope>
</reference>
<dbReference type="Proteomes" id="UP000694888">
    <property type="component" value="Unplaced"/>
</dbReference>
<dbReference type="InterPro" id="IPR036770">
    <property type="entry name" value="Ankyrin_rpt-contain_sf"/>
</dbReference>
<feature type="repeat" description="ANK" evidence="3">
    <location>
        <begin position="195"/>
        <end position="227"/>
    </location>
</feature>
<name>A0ABM1A8F0_APLCA</name>
<accession>A0ABM1A8F0</accession>
<keyword evidence="2 3" id="KW-0040">ANK repeat</keyword>
<dbReference type="InterPro" id="IPR002110">
    <property type="entry name" value="Ankyrin_rpt"/>
</dbReference>
<dbReference type="SMART" id="SM00248">
    <property type="entry name" value="ANK"/>
    <property type="match status" value="7"/>
</dbReference>
<dbReference type="PANTHER" id="PTHR24171:SF9">
    <property type="entry name" value="ANKYRIN REPEAT DOMAIN-CONTAINING PROTEIN 39"/>
    <property type="match status" value="1"/>
</dbReference>
<dbReference type="PRINTS" id="PR01415">
    <property type="entry name" value="ANKYRIN"/>
</dbReference>
<evidence type="ECO:0000313" key="5">
    <source>
        <dbReference type="RefSeq" id="XP_012942812.1"/>
    </source>
</evidence>
<dbReference type="Gene3D" id="1.25.40.20">
    <property type="entry name" value="Ankyrin repeat-containing domain"/>
    <property type="match status" value="3"/>
</dbReference>
<dbReference type="PANTHER" id="PTHR24171">
    <property type="entry name" value="ANKYRIN REPEAT DOMAIN-CONTAINING PROTEIN 39-RELATED"/>
    <property type="match status" value="1"/>
</dbReference>
<dbReference type="SUPFAM" id="SSF48403">
    <property type="entry name" value="Ankyrin repeat"/>
    <property type="match status" value="1"/>
</dbReference>
<gene>
    <name evidence="5" type="primary">LOC101846686</name>
</gene>
<dbReference type="PROSITE" id="PS50088">
    <property type="entry name" value="ANK_REPEAT"/>
    <property type="match status" value="4"/>
</dbReference>
<keyword evidence="4" id="KW-1185">Reference proteome</keyword>
<dbReference type="RefSeq" id="XP_012942812.1">
    <property type="nucleotide sequence ID" value="XM_013087358.2"/>
</dbReference>
<dbReference type="Pfam" id="PF00023">
    <property type="entry name" value="Ank"/>
    <property type="match status" value="2"/>
</dbReference>
<feature type="repeat" description="ANK" evidence="3">
    <location>
        <begin position="96"/>
        <end position="128"/>
    </location>
</feature>
<evidence type="ECO:0000313" key="4">
    <source>
        <dbReference type="Proteomes" id="UP000694888"/>
    </source>
</evidence>
<feature type="repeat" description="ANK" evidence="3">
    <location>
        <begin position="162"/>
        <end position="194"/>
    </location>
</feature>
<feature type="repeat" description="ANK" evidence="3">
    <location>
        <begin position="129"/>
        <end position="161"/>
    </location>
</feature>
<evidence type="ECO:0000256" key="2">
    <source>
        <dbReference type="ARBA" id="ARBA00023043"/>
    </source>
</evidence>
<dbReference type="PROSITE" id="PS50297">
    <property type="entry name" value="ANK_REP_REGION"/>
    <property type="match status" value="3"/>
</dbReference>
<keyword evidence="1" id="KW-0677">Repeat</keyword>
<dbReference type="GeneID" id="101846686"/>
<dbReference type="Pfam" id="PF12796">
    <property type="entry name" value="Ank_2"/>
    <property type="match status" value="1"/>
</dbReference>
<sequence>MASSLSVSDMEQLKFRIHMAAREGMAISIFALLWNMDKSVVKEILNHTTEHDGQKTTPLVIAAMQGETKVVQVLLSNFDVDIEQRSTVRFDGYVIQEATALWCASGAGHLDIVELLIKNGANVNNSTATNSTPLRAACFDGRLDIVKYLLEHGADMTIPNKYDNTCLMISCYKGHTKVVRHLLEKAADPDLKAHCGATSLHFAAECGHLEVVKELVHFGAAMVENDLKMTPLMVAAECGKEDIVNYFLKQPDCSRDRRIEALELLGASFANDKETYSLQKTFDYLRDAMALRLYDTRRTFCSHKNDVIRKPHYPPVPAYGNRVECQSMQELEAIRHNRDALHMEALTIRERILGADNPEIPHPVIFRGAVFADSGRFDRCIALWMRAMVLRQKNGRSIAKDLLRFSQVFAQMVTLVANLDYSDVERVLHHGLKELQLFLSGRNAEAACDSKSTAMELYQTNILSVIYLITTGLRVVTSEEESNALHKTVYSFLHMKPCLKNGYSPLHIVLDPGICVDDFHVNSVVIFPDSALGEMFVRCGADVNALDCNRNSPLHIIVNAKLEADKEAVRQKIIKHLLTSGAHPDIANNKRQTPLTLATSSATQSTLNLHASVTLKCLASRCLKEHSLSYHNVVPKCLESFVDWH</sequence>
<evidence type="ECO:0000256" key="1">
    <source>
        <dbReference type="ARBA" id="ARBA00022737"/>
    </source>
</evidence>